<protein>
    <recommendedName>
        <fullName evidence="4">DNA uptake protein</fullName>
    </recommendedName>
</protein>
<dbReference type="PANTHER" id="PTHR21180:SF32">
    <property type="entry name" value="ENDONUCLEASE_EXONUCLEASE_PHOSPHATASE FAMILY DOMAIN-CONTAINING PROTEIN 1"/>
    <property type="match status" value="1"/>
</dbReference>
<proteinExistence type="predicted"/>
<dbReference type="SUPFAM" id="SSF47781">
    <property type="entry name" value="RuvA domain 2-like"/>
    <property type="match status" value="1"/>
</dbReference>
<feature type="signal peptide" evidence="1">
    <location>
        <begin position="1"/>
        <end position="21"/>
    </location>
</feature>
<reference evidence="2 3" key="1">
    <citation type="submission" date="2006-02" db="EMBL/GenBank/DDBJ databases">
        <authorList>
            <person name="Pinhassi J."/>
            <person name="Pedros-Alio C."/>
            <person name="Ferriera S."/>
            <person name="Johnson J."/>
            <person name="Kravitz S."/>
            <person name="Halpern A."/>
            <person name="Remington K."/>
            <person name="Beeson K."/>
            <person name="Tran B."/>
            <person name="Rogers Y.-H."/>
            <person name="Friedman R."/>
            <person name="Venter J.C."/>
        </authorList>
    </citation>
    <scope>NUCLEOTIDE SEQUENCE [LARGE SCALE GENOMIC DNA]</scope>
    <source>
        <strain evidence="2 3">MED297</strain>
    </source>
</reference>
<dbReference type="InterPro" id="IPR010994">
    <property type="entry name" value="RuvA_2-like"/>
</dbReference>
<dbReference type="Proteomes" id="UP000005953">
    <property type="component" value="Unassembled WGS sequence"/>
</dbReference>
<evidence type="ECO:0000256" key="1">
    <source>
        <dbReference type="SAM" id="SignalP"/>
    </source>
</evidence>
<dbReference type="OrthoDB" id="7510573at2"/>
<evidence type="ECO:0000313" key="2">
    <source>
        <dbReference type="EMBL" id="EAR08689.1"/>
    </source>
</evidence>
<dbReference type="Gene3D" id="1.10.150.280">
    <property type="entry name" value="AF1531-like domain"/>
    <property type="match status" value="1"/>
</dbReference>
<sequence>MKAFNILVATAILTLIAPVWAESDTTTETAQAETVLLYVDINGDDAEKLADLMNGVGLKKAEAIVSYREENGAFTAVEDLLMVPGIGPATLEKNRAIIRLSEVN</sequence>
<dbReference type="NCBIfam" id="TIGR00426">
    <property type="entry name" value="competence protein ComEA helix-hairpin-helix repeat region"/>
    <property type="match status" value="1"/>
</dbReference>
<dbReference type="RefSeq" id="WP_008042834.1">
    <property type="nucleotide sequence ID" value="NZ_CH724149.1"/>
</dbReference>
<dbReference type="EMBL" id="AAOE01000017">
    <property type="protein sequence ID" value="EAR08689.1"/>
    <property type="molecule type" value="Genomic_DNA"/>
</dbReference>
<evidence type="ECO:0008006" key="4">
    <source>
        <dbReference type="Google" id="ProtNLM"/>
    </source>
</evidence>
<dbReference type="Pfam" id="PF12836">
    <property type="entry name" value="HHH_3"/>
    <property type="match status" value="1"/>
</dbReference>
<organism evidence="2 3">
    <name type="scientific">Reinekea blandensis MED297</name>
    <dbReference type="NCBI Taxonomy" id="314283"/>
    <lineage>
        <taxon>Bacteria</taxon>
        <taxon>Pseudomonadati</taxon>
        <taxon>Pseudomonadota</taxon>
        <taxon>Gammaproteobacteria</taxon>
        <taxon>Oceanospirillales</taxon>
        <taxon>Saccharospirillaceae</taxon>
        <taxon>Reinekea</taxon>
    </lineage>
</organism>
<dbReference type="PANTHER" id="PTHR21180">
    <property type="entry name" value="ENDONUCLEASE/EXONUCLEASE/PHOSPHATASE FAMILY DOMAIN-CONTAINING PROTEIN 1"/>
    <property type="match status" value="1"/>
</dbReference>
<dbReference type="AlphaFoldDB" id="A4BGP1"/>
<evidence type="ECO:0000313" key="3">
    <source>
        <dbReference type="Proteomes" id="UP000005953"/>
    </source>
</evidence>
<dbReference type="GO" id="GO:0015627">
    <property type="term" value="C:type II protein secretion system complex"/>
    <property type="evidence" value="ECO:0007669"/>
    <property type="project" value="TreeGrafter"/>
</dbReference>
<dbReference type="GO" id="GO:0015628">
    <property type="term" value="P:protein secretion by the type II secretion system"/>
    <property type="evidence" value="ECO:0007669"/>
    <property type="project" value="TreeGrafter"/>
</dbReference>
<accession>A4BGP1</accession>
<feature type="chain" id="PRO_5002666543" description="DNA uptake protein" evidence="1">
    <location>
        <begin position="22"/>
        <end position="104"/>
    </location>
</feature>
<name>A4BGP1_9GAMM</name>
<dbReference type="InterPro" id="IPR004509">
    <property type="entry name" value="Competence_ComEA_HhH"/>
</dbReference>
<dbReference type="HOGENOM" id="CLU_052011_3_0_6"/>
<gene>
    <name evidence="2" type="ORF">MED297_14275</name>
</gene>
<keyword evidence="1" id="KW-0732">Signal</keyword>
<dbReference type="STRING" id="314283.MED297_14275"/>
<dbReference type="InterPro" id="IPR051675">
    <property type="entry name" value="Endo/Exo/Phosphatase_dom_1"/>
</dbReference>
<keyword evidence="3" id="KW-1185">Reference proteome</keyword>
<comment type="caution">
    <text evidence="2">The sequence shown here is derived from an EMBL/GenBank/DDBJ whole genome shotgun (WGS) entry which is preliminary data.</text>
</comment>